<sequence length="293" mass="30247">MPTDTELRAGLAESFGAADPAAVDELLAVCKIYALPPIELKYKYEAHLLALPSVSAGAGKARGKQGIDVQIAKELRRVVAREHAQSAGTPSISGAGGGTRKAGGQAGRLAAFNGDITGLLETLSTPTRPQSRPRPSASSSANAGTRSAAPPNGATPGSAMRTPFAAAGGRPTTTGIDNGASPVGRTGGYTNSGARTGMGTRYAQPTPSHPFPTNLDLPVPLLSLQHERHPNIPPNPIREIRVPSAPLGADRNLERALGTWNGRPFVLGGRRRREEGETKGYVGCQGQEGGMGL</sequence>
<gene>
    <name evidence="1" type="ORF">QFC19_006159</name>
</gene>
<organism evidence="1 2">
    <name type="scientific">Naganishia cerealis</name>
    <dbReference type="NCBI Taxonomy" id="610337"/>
    <lineage>
        <taxon>Eukaryota</taxon>
        <taxon>Fungi</taxon>
        <taxon>Dikarya</taxon>
        <taxon>Basidiomycota</taxon>
        <taxon>Agaricomycotina</taxon>
        <taxon>Tremellomycetes</taxon>
        <taxon>Filobasidiales</taxon>
        <taxon>Filobasidiaceae</taxon>
        <taxon>Naganishia</taxon>
    </lineage>
</organism>
<accession>A0ACC2VHQ2</accession>
<keyword evidence="2" id="KW-1185">Reference proteome</keyword>
<reference evidence="1" key="1">
    <citation type="submission" date="2023-04" db="EMBL/GenBank/DDBJ databases">
        <title>Draft Genome sequencing of Naganishia species isolated from polar environments using Oxford Nanopore Technology.</title>
        <authorList>
            <person name="Leo P."/>
            <person name="Venkateswaran K."/>
        </authorList>
    </citation>
    <scope>NUCLEOTIDE SEQUENCE</scope>
    <source>
        <strain evidence="1">MNA-CCFEE 5261</strain>
    </source>
</reference>
<evidence type="ECO:0000313" key="2">
    <source>
        <dbReference type="Proteomes" id="UP001241377"/>
    </source>
</evidence>
<name>A0ACC2VHQ2_9TREE</name>
<protein>
    <submittedName>
        <fullName evidence="1">Uncharacterized protein</fullName>
    </submittedName>
</protein>
<evidence type="ECO:0000313" key="1">
    <source>
        <dbReference type="EMBL" id="KAJ9098935.1"/>
    </source>
</evidence>
<proteinExistence type="predicted"/>
<dbReference type="EMBL" id="JASBWR010000072">
    <property type="protein sequence ID" value="KAJ9098935.1"/>
    <property type="molecule type" value="Genomic_DNA"/>
</dbReference>
<comment type="caution">
    <text evidence="1">The sequence shown here is derived from an EMBL/GenBank/DDBJ whole genome shotgun (WGS) entry which is preliminary data.</text>
</comment>
<dbReference type="Proteomes" id="UP001241377">
    <property type="component" value="Unassembled WGS sequence"/>
</dbReference>